<dbReference type="GO" id="GO:0006313">
    <property type="term" value="P:DNA transposition"/>
    <property type="evidence" value="ECO:0007669"/>
    <property type="project" value="InterPro"/>
</dbReference>
<dbReference type="PANTHER" id="PTHR33055">
    <property type="entry name" value="TRANSPOSASE FOR INSERTION SEQUENCE ELEMENT IS1111A"/>
    <property type="match status" value="1"/>
</dbReference>
<dbReference type="InterPro" id="IPR002525">
    <property type="entry name" value="Transp_IS110-like_N"/>
</dbReference>
<accession>A0A5K1JFG8</accession>
<dbReference type="GO" id="GO:0004803">
    <property type="term" value="F:transposase activity"/>
    <property type="evidence" value="ECO:0007669"/>
    <property type="project" value="InterPro"/>
</dbReference>
<evidence type="ECO:0000313" key="4">
    <source>
        <dbReference type="Proteomes" id="UP000330807"/>
    </source>
</evidence>
<protein>
    <submittedName>
        <fullName evidence="3">Transposase IS116/IS110/IS902 family protein</fullName>
    </submittedName>
</protein>
<dbReference type="Proteomes" id="UP000330807">
    <property type="component" value="Unassembled WGS sequence"/>
</dbReference>
<evidence type="ECO:0000259" key="2">
    <source>
        <dbReference type="Pfam" id="PF02371"/>
    </source>
</evidence>
<dbReference type="NCBIfam" id="NF033542">
    <property type="entry name" value="transpos_IS110"/>
    <property type="match status" value="1"/>
</dbReference>
<gene>
    <name evidence="3" type="ORF">LMKDKBCB_02335</name>
</gene>
<evidence type="ECO:0000313" key="3">
    <source>
        <dbReference type="EMBL" id="VWM03870.1"/>
    </source>
</evidence>
<dbReference type="PANTHER" id="PTHR33055:SF3">
    <property type="entry name" value="PUTATIVE TRANSPOSASE FOR IS117-RELATED"/>
    <property type="match status" value="1"/>
</dbReference>
<feature type="domain" description="Transposase IS116/IS110/IS902 C-terminal" evidence="2">
    <location>
        <begin position="228"/>
        <end position="303"/>
    </location>
</feature>
<feature type="domain" description="Transposase IS110-like N-terminal" evidence="1">
    <location>
        <begin position="9"/>
        <end position="152"/>
    </location>
</feature>
<reference evidence="3 4" key="1">
    <citation type="submission" date="2019-10" db="EMBL/GenBank/DDBJ databases">
        <authorList>
            <person name="Wolf R A."/>
        </authorList>
    </citation>
    <scope>NUCLEOTIDE SEQUENCE [LARGE SCALE GENOMIC DNA]</scope>
    <source>
        <strain evidence="3">Collinsella_aerofaciens_AK_138A</strain>
    </source>
</reference>
<dbReference type="AlphaFoldDB" id="A0A5K1JFG8"/>
<dbReference type="Pfam" id="PF02371">
    <property type="entry name" value="Transposase_20"/>
    <property type="match status" value="1"/>
</dbReference>
<dbReference type="RefSeq" id="WP_156064295.1">
    <property type="nucleotide sequence ID" value="NZ_CABWIH010000096.1"/>
</dbReference>
<sequence>MPRYSTAFGMDVHLRSTTVCALDAETGEAVARRFRGNPWGEVAEWMSGFPGPSLAAYESGYLGFAPQRELSALGVDCVVAAVSKVPRSAADLSSKNDRNDAARMAKAILSHDVTPVWVPSPEIEGLRDLAAAHDAATARLAAAKQRLLAFLARRGHVYGGTTPAGNPRKYWTYGFLRWLDKVRPADDGGIRALAALRNEVEAADEAREALLAEYRAAVAAGPLSAEVEALQSIKGCGFVLAAAFASEVGDFSRFRSGRQVTAYFGLAPKQRSSADSVRLGGISGAGNALVRRLAVEGSWRYAQAGHQPKLMPKGSGVPLEIRMHGRKGSERLLRRREEMLERGMPQAKANAATAAELVRWLWALGMMCREAGEET</sequence>
<dbReference type="GO" id="GO:0003677">
    <property type="term" value="F:DNA binding"/>
    <property type="evidence" value="ECO:0007669"/>
    <property type="project" value="InterPro"/>
</dbReference>
<dbReference type="EMBL" id="CABWIH010000096">
    <property type="protein sequence ID" value="VWM03870.1"/>
    <property type="molecule type" value="Genomic_DNA"/>
</dbReference>
<name>A0A5K1JFG8_9ACTN</name>
<dbReference type="InterPro" id="IPR003346">
    <property type="entry name" value="Transposase_20"/>
</dbReference>
<proteinExistence type="predicted"/>
<organism evidence="3 4">
    <name type="scientific">Collinsella aerofaciens</name>
    <dbReference type="NCBI Taxonomy" id="74426"/>
    <lineage>
        <taxon>Bacteria</taxon>
        <taxon>Bacillati</taxon>
        <taxon>Actinomycetota</taxon>
        <taxon>Coriobacteriia</taxon>
        <taxon>Coriobacteriales</taxon>
        <taxon>Coriobacteriaceae</taxon>
        <taxon>Collinsella</taxon>
    </lineage>
</organism>
<evidence type="ECO:0000259" key="1">
    <source>
        <dbReference type="Pfam" id="PF01548"/>
    </source>
</evidence>
<dbReference type="Pfam" id="PF01548">
    <property type="entry name" value="DEDD_Tnp_IS110"/>
    <property type="match status" value="1"/>
</dbReference>
<dbReference type="InterPro" id="IPR047650">
    <property type="entry name" value="Transpos_IS110"/>
</dbReference>